<evidence type="ECO:0000256" key="5">
    <source>
        <dbReference type="ARBA" id="ARBA00022840"/>
    </source>
</evidence>
<dbReference type="EC" id="6.3.2.10" evidence="10 11"/>
<name>A0ABP9SJ87_9ACTN</name>
<evidence type="ECO:0000313" key="15">
    <source>
        <dbReference type="EMBL" id="GAA5196814.1"/>
    </source>
</evidence>
<dbReference type="SUPFAM" id="SSF53244">
    <property type="entry name" value="MurD-like peptide ligases, peptide-binding domain"/>
    <property type="match status" value="1"/>
</dbReference>
<dbReference type="InterPro" id="IPR035911">
    <property type="entry name" value="MurE/MurF_N"/>
</dbReference>
<keyword evidence="2 10" id="KW-0436">Ligase</keyword>
<keyword evidence="4 10" id="KW-0547">Nucleotide-binding</keyword>
<keyword evidence="5 10" id="KW-0067">ATP-binding</keyword>
<evidence type="ECO:0000256" key="3">
    <source>
        <dbReference type="ARBA" id="ARBA00022618"/>
    </source>
</evidence>
<evidence type="ECO:0000256" key="11">
    <source>
        <dbReference type="RuleBase" id="RU004136"/>
    </source>
</evidence>
<comment type="similarity">
    <text evidence="10">Belongs to the MurCDEF family. MurF subfamily.</text>
</comment>
<evidence type="ECO:0000256" key="8">
    <source>
        <dbReference type="ARBA" id="ARBA00023306"/>
    </source>
</evidence>
<keyword evidence="1 10" id="KW-0963">Cytoplasm</keyword>
<dbReference type="InterPro" id="IPR004101">
    <property type="entry name" value="Mur_ligase_C"/>
</dbReference>
<evidence type="ECO:0000256" key="6">
    <source>
        <dbReference type="ARBA" id="ARBA00022960"/>
    </source>
</evidence>
<dbReference type="PANTHER" id="PTHR43024">
    <property type="entry name" value="UDP-N-ACETYLMURAMOYL-TRIPEPTIDE--D-ALANYL-D-ALANINE LIGASE"/>
    <property type="match status" value="1"/>
</dbReference>
<feature type="binding site" evidence="10">
    <location>
        <begin position="110"/>
        <end position="116"/>
    </location>
    <ligand>
        <name>ATP</name>
        <dbReference type="ChEBI" id="CHEBI:30616"/>
    </ligand>
</feature>
<dbReference type="NCBIfam" id="TIGR01143">
    <property type="entry name" value="murF"/>
    <property type="match status" value="1"/>
</dbReference>
<feature type="domain" description="Mur ligase C-terminal" evidence="13">
    <location>
        <begin position="318"/>
        <end position="457"/>
    </location>
</feature>
<sequence length="480" mass="49845">MIPMRLDEIAAAVSGRLAGADPAATVTGTVEFDSREIGAGGLFVAFLGEKADGHDFAPTAMAAGATAVLGTRELPGVPMVIVSDPLAAMAALARAVVDRLPELTIVGLTGSSGKTTTKDLIAQLTARLGPTVAPAGSFNNELGHPYTVLKADAGTRYLVLEMGARGIGHIRYLTQAAPPNVGVVLNVGVAHIGEFGSQDQIAVAKGELVEALEPDGLAVLNADDPRVAAMAARTSARVVLVGESEQARLRAEDVRLDDRGRASYTLVTPEGGAPVRLGVTGRHQVANTLAAAAVARELGASTADVAEWLGELRLVSTRRMDVFDRADDVTVIDDSYNANPASTSAALRALIDMVRGRRGDAERADGAAARGIAVLGYMAEMGEYERSGHEEVGRLAAELGVDLLIVVDQQAAPIHDGAVAVANWGGKSVQVTDQDAAVALLRDELRAGDVVLVKGSRYRTWAVADALRAPEEPDHAESLS</sequence>
<dbReference type="Pfam" id="PF08245">
    <property type="entry name" value="Mur_ligase_M"/>
    <property type="match status" value="1"/>
</dbReference>
<comment type="subcellular location">
    <subcellularLocation>
        <location evidence="10 11">Cytoplasm</location>
    </subcellularLocation>
</comment>
<dbReference type="Pfam" id="PF01225">
    <property type="entry name" value="Mur_ligase"/>
    <property type="match status" value="1"/>
</dbReference>
<dbReference type="InterPro" id="IPR051046">
    <property type="entry name" value="MurCDEF_CellWall_CoF430Synth"/>
</dbReference>
<organism evidence="15 16">
    <name type="scientific">Rugosimonospora acidiphila</name>
    <dbReference type="NCBI Taxonomy" id="556531"/>
    <lineage>
        <taxon>Bacteria</taxon>
        <taxon>Bacillati</taxon>
        <taxon>Actinomycetota</taxon>
        <taxon>Actinomycetes</taxon>
        <taxon>Micromonosporales</taxon>
        <taxon>Micromonosporaceae</taxon>
        <taxon>Rugosimonospora</taxon>
    </lineage>
</organism>
<dbReference type="SUPFAM" id="SSF63418">
    <property type="entry name" value="MurE/MurF N-terminal domain"/>
    <property type="match status" value="1"/>
</dbReference>
<dbReference type="InterPro" id="IPR005863">
    <property type="entry name" value="UDP-N-AcMur_synth"/>
</dbReference>
<keyword evidence="3 10" id="KW-0132">Cell division</keyword>
<dbReference type="InterPro" id="IPR036615">
    <property type="entry name" value="Mur_ligase_C_dom_sf"/>
</dbReference>
<protein>
    <recommendedName>
        <fullName evidence="10 11">UDP-N-acetylmuramoyl-tripeptide--D-alanyl-D-alanine ligase</fullName>
        <ecNumber evidence="10 11">6.3.2.10</ecNumber>
    </recommendedName>
    <alternativeName>
        <fullName evidence="10">D-alanyl-D-alanine-adding enzyme</fullName>
    </alternativeName>
</protein>
<accession>A0ABP9SJ87</accession>
<dbReference type="Gene3D" id="3.40.1390.10">
    <property type="entry name" value="MurE/MurF, N-terminal domain"/>
    <property type="match status" value="1"/>
</dbReference>
<comment type="catalytic activity">
    <reaction evidence="10 11">
        <text>D-alanyl-D-alanine + UDP-N-acetyl-alpha-D-muramoyl-L-alanyl-gamma-D-glutamyl-meso-2,6-diaminopimelate + ATP = UDP-N-acetyl-alpha-D-muramoyl-L-alanyl-gamma-D-glutamyl-meso-2,6-diaminopimeloyl-D-alanyl-D-alanine + ADP + phosphate + H(+)</text>
        <dbReference type="Rhea" id="RHEA:28374"/>
        <dbReference type="ChEBI" id="CHEBI:15378"/>
        <dbReference type="ChEBI" id="CHEBI:30616"/>
        <dbReference type="ChEBI" id="CHEBI:43474"/>
        <dbReference type="ChEBI" id="CHEBI:57822"/>
        <dbReference type="ChEBI" id="CHEBI:61386"/>
        <dbReference type="ChEBI" id="CHEBI:83905"/>
        <dbReference type="ChEBI" id="CHEBI:456216"/>
        <dbReference type="EC" id="6.3.2.10"/>
    </reaction>
</comment>
<evidence type="ECO:0000259" key="12">
    <source>
        <dbReference type="Pfam" id="PF01225"/>
    </source>
</evidence>
<dbReference type="GO" id="GO:0016874">
    <property type="term" value="F:ligase activity"/>
    <property type="evidence" value="ECO:0007669"/>
    <property type="project" value="UniProtKB-KW"/>
</dbReference>
<evidence type="ECO:0000256" key="4">
    <source>
        <dbReference type="ARBA" id="ARBA00022741"/>
    </source>
</evidence>
<feature type="domain" description="Mur ligase central" evidence="14">
    <location>
        <begin position="109"/>
        <end position="295"/>
    </location>
</feature>
<comment type="caution">
    <text evidence="15">The sequence shown here is derived from an EMBL/GenBank/DDBJ whole genome shotgun (WGS) entry which is preliminary data.</text>
</comment>
<evidence type="ECO:0000256" key="2">
    <source>
        <dbReference type="ARBA" id="ARBA00022598"/>
    </source>
</evidence>
<dbReference type="Pfam" id="PF02875">
    <property type="entry name" value="Mur_ligase_C"/>
    <property type="match status" value="1"/>
</dbReference>
<dbReference type="PANTHER" id="PTHR43024:SF1">
    <property type="entry name" value="UDP-N-ACETYLMURAMOYL-TRIPEPTIDE--D-ALANYL-D-ALANINE LIGASE"/>
    <property type="match status" value="1"/>
</dbReference>
<evidence type="ECO:0000256" key="10">
    <source>
        <dbReference type="HAMAP-Rule" id="MF_02019"/>
    </source>
</evidence>
<evidence type="ECO:0000259" key="14">
    <source>
        <dbReference type="Pfam" id="PF08245"/>
    </source>
</evidence>
<dbReference type="Gene3D" id="3.90.190.20">
    <property type="entry name" value="Mur ligase, C-terminal domain"/>
    <property type="match status" value="1"/>
</dbReference>
<reference evidence="16" key="1">
    <citation type="journal article" date="2019" name="Int. J. Syst. Evol. Microbiol.">
        <title>The Global Catalogue of Microorganisms (GCM) 10K type strain sequencing project: providing services to taxonomists for standard genome sequencing and annotation.</title>
        <authorList>
            <consortium name="The Broad Institute Genomics Platform"/>
            <consortium name="The Broad Institute Genome Sequencing Center for Infectious Disease"/>
            <person name="Wu L."/>
            <person name="Ma J."/>
        </authorList>
    </citation>
    <scope>NUCLEOTIDE SEQUENCE [LARGE SCALE GENOMIC DNA]</scope>
    <source>
        <strain evidence="16">JCM 18304</strain>
    </source>
</reference>
<dbReference type="InterPro" id="IPR036565">
    <property type="entry name" value="Mur-like_cat_sf"/>
</dbReference>
<dbReference type="SUPFAM" id="SSF53623">
    <property type="entry name" value="MurD-like peptide ligases, catalytic domain"/>
    <property type="match status" value="1"/>
</dbReference>
<keyword evidence="9 10" id="KW-0961">Cell wall biogenesis/degradation</keyword>
<comment type="function">
    <text evidence="10 11">Involved in cell wall formation. Catalyzes the final step in the synthesis of UDP-N-acetylmuramoyl-pentapeptide, the precursor of murein.</text>
</comment>
<keyword evidence="7 10" id="KW-0573">Peptidoglycan synthesis</keyword>
<comment type="pathway">
    <text evidence="10 11">Cell wall biogenesis; peptidoglycan biosynthesis.</text>
</comment>
<keyword evidence="8 10" id="KW-0131">Cell cycle</keyword>
<dbReference type="Proteomes" id="UP001501570">
    <property type="component" value="Unassembled WGS sequence"/>
</dbReference>
<evidence type="ECO:0000313" key="16">
    <source>
        <dbReference type="Proteomes" id="UP001501570"/>
    </source>
</evidence>
<keyword evidence="16" id="KW-1185">Reference proteome</keyword>
<dbReference type="EMBL" id="BAABJQ010000027">
    <property type="protein sequence ID" value="GAA5196814.1"/>
    <property type="molecule type" value="Genomic_DNA"/>
</dbReference>
<dbReference type="HAMAP" id="MF_02019">
    <property type="entry name" value="MurF"/>
    <property type="match status" value="1"/>
</dbReference>
<proteinExistence type="inferred from homology"/>
<dbReference type="InterPro" id="IPR000713">
    <property type="entry name" value="Mur_ligase_N"/>
</dbReference>
<keyword evidence="6 10" id="KW-0133">Cell shape</keyword>
<evidence type="ECO:0000259" key="13">
    <source>
        <dbReference type="Pfam" id="PF02875"/>
    </source>
</evidence>
<evidence type="ECO:0000256" key="7">
    <source>
        <dbReference type="ARBA" id="ARBA00022984"/>
    </source>
</evidence>
<gene>
    <name evidence="10" type="primary">murF</name>
    <name evidence="15" type="ORF">GCM10023322_66650</name>
</gene>
<feature type="domain" description="Mur ligase N-terminal catalytic" evidence="12">
    <location>
        <begin position="30"/>
        <end position="74"/>
    </location>
</feature>
<dbReference type="RefSeq" id="WP_345636410.1">
    <property type="nucleotide sequence ID" value="NZ_BAABJQ010000027.1"/>
</dbReference>
<dbReference type="InterPro" id="IPR013221">
    <property type="entry name" value="Mur_ligase_cen"/>
</dbReference>
<evidence type="ECO:0000256" key="9">
    <source>
        <dbReference type="ARBA" id="ARBA00023316"/>
    </source>
</evidence>
<evidence type="ECO:0000256" key="1">
    <source>
        <dbReference type="ARBA" id="ARBA00022490"/>
    </source>
</evidence>
<dbReference type="Gene3D" id="3.40.1190.10">
    <property type="entry name" value="Mur-like, catalytic domain"/>
    <property type="match status" value="1"/>
</dbReference>